<dbReference type="RefSeq" id="WP_139756022.1">
    <property type="nucleotide sequence ID" value="NZ_CP039852.1"/>
</dbReference>
<protein>
    <submittedName>
        <fullName evidence="1">DUF2252 domain-containing protein</fullName>
    </submittedName>
</protein>
<keyword evidence="2" id="KW-1185">Reference proteome</keyword>
<proteinExistence type="predicted"/>
<name>A0A5B7YDC1_9ALTE</name>
<dbReference type="PANTHER" id="PTHR39441">
    <property type="entry name" value="DUF2252 DOMAIN-CONTAINING PROTEIN"/>
    <property type="match status" value="1"/>
</dbReference>
<dbReference type="EMBL" id="CP039852">
    <property type="protein sequence ID" value="QCZ93276.1"/>
    <property type="molecule type" value="Genomic_DNA"/>
</dbReference>
<evidence type="ECO:0000313" key="1">
    <source>
        <dbReference type="EMBL" id="QCZ93276.1"/>
    </source>
</evidence>
<dbReference type="Pfam" id="PF10009">
    <property type="entry name" value="DUF2252"/>
    <property type="match status" value="1"/>
</dbReference>
<dbReference type="OrthoDB" id="1491115at2"/>
<dbReference type="PANTHER" id="PTHR39441:SF1">
    <property type="entry name" value="DUF2252 DOMAIN-CONTAINING PROTEIN"/>
    <property type="match status" value="1"/>
</dbReference>
<organism evidence="1 2">
    <name type="scientific">Salinimonas iocasae</name>
    <dbReference type="NCBI Taxonomy" id="2572577"/>
    <lineage>
        <taxon>Bacteria</taxon>
        <taxon>Pseudomonadati</taxon>
        <taxon>Pseudomonadota</taxon>
        <taxon>Gammaproteobacteria</taxon>
        <taxon>Alteromonadales</taxon>
        <taxon>Alteromonadaceae</taxon>
        <taxon>Alteromonas/Salinimonas group</taxon>
        <taxon>Salinimonas</taxon>
    </lineage>
</organism>
<dbReference type="KEGG" id="salk:FBQ74_07155"/>
<dbReference type="AlphaFoldDB" id="A0A5B7YDC1"/>
<evidence type="ECO:0000313" key="2">
    <source>
        <dbReference type="Proteomes" id="UP000304912"/>
    </source>
</evidence>
<reference evidence="1 2" key="1">
    <citation type="submission" date="2019-04" db="EMBL/GenBank/DDBJ databases">
        <title>Salinimonas iocasae sp. nov., a halophilic bacterium isolated from the outer tube casing of tubeworms in Okinawa Trough.</title>
        <authorList>
            <person name="Zhang H."/>
            <person name="Wang H."/>
            <person name="Li C."/>
        </authorList>
    </citation>
    <scope>NUCLEOTIDE SEQUENCE [LARGE SCALE GENOMIC DNA]</scope>
    <source>
        <strain evidence="1 2">KX18D6</strain>
    </source>
</reference>
<gene>
    <name evidence="1" type="ORF">FBQ74_07155</name>
</gene>
<dbReference type="Proteomes" id="UP000304912">
    <property type="component" value="Chromosome"/>
</dbReference>
<accession>A0A5B7YDC1</accession>
<sequence length="446" mass="49713">MTTPESCSPERAAFITEQIVRTDASTPDAMINKHNKMADNPFSFYRGSAQLFYADLHAGNIKVPTPLHRLPLTCVTGDCHLSNFGFITEEGSHGDNVIFAPNDFDDACVGHAHWDIIRYLCSLILAADYCQGIESGQYLHPKNKADKPAVSQTDVTKAMSLFLEQYIATCQALHTGLLPRDAAVESVPEGAKLHKAFCKAQRRSALGEEFVTKSALAKAIYMADDGLQFIQNTDKFSPLASHHYNEIAAAFAPYMDDEIIDIVVRNNAGTGSVNLERFYFLIGPARPHDEQSFARCHIVEVKQQREAAPLYYFRNLSPINRLNPAHLTARCQRRMQRRPDLLLDEAIWQNKHYLVRSRHHARVSIKPEDIGLGKKNIAGGFDDFAALCGKTLALAHARSDRRSTRYEEQASRVIAANSHALVDSASLYANQVMSDYAWFVGALSEN</sequence>
<dbReference type="InterPro" id="IPR018721">
    <property type="entry name" value="DUF2252"/>
</dbReference>